<evidence type="ECO:0000256" key="2">
    <source>
        <dbReference type="ARBA" id="ARBA00023027"/>
    </source>
</evidence>
<keyword evidence="6" id="KW-1185">Reference proteome</keyword>
<dbReference type="InterPro" id="IPR029058">
    <property type="entry name" value="AB_hydrolase_fold"/>
</dbReference>
<dbReference type="InterPro" id="IPR016163">
    <property type="entry name" value="Ald_DH_C"/>
</dbReference>
<keyword evidence="2" id="KW-0520">NAD</keyword>
<feature type="domain" description="Aldehyde dehydrogenase" evidence="3">
    <location>
        <begin position="246"/>
        <end position="527"/>
    </location>
</feature>
<evidence type="ECO:0000259" key="4">
    <source>
        <dbReference type="Pfam" id="PF02230"/>
    </source>
</evidence>
<dbReference type="PANTHER" id="PTHR42862:SF1">
    <property type="entry name" value="DELTA-1-PYRROLINE-5-CARBOXYLATE DEHYDROGENASE 2, ISOFORM A-RELATED"/>
    <property type="match status" value="1"/>
</dbReference>
<feature type="domain" description="Phospholipase/carboxylesterase/thioesterase" evidence="4">
    <location>
        <begin position="13"/>
        <end position="222"/>
    </location>
</feature>
<evidence type="ECO:0000313" key="5">
    <source>
        <dbReference type="EnsemblMetazoa" id="GPPI040755-PA"/>
    </source>
</evidence>
<dbReference type="Proteomes" id="UP000092460">
    <property type="component" value="Unassembled WGS sequence"/>
</dbReference>
<dbReference type="EMBL" id="JXJN01020592">
    <property type="status" value="NOT_ANNOTATED_CDS"/>
    <property type="molecule type" value="Genomic_DNA"/>
</dbReference>
<reference evidence="6" key="1">
    <citation type="submission" date="2015-01" db="EMBL/GenBank/DDBJ databases">
        <authorList>
            <person name="Aksoy S."/>
            <person name="Warren W."/>
            <person name="Wilson R.K."/>
        </authorList>
    </citation>
    <scope>NUCLEOTIDE SEQUENCE [LARGE SCALE GENOMIC DNA]</scope>
    <source>
        <strain evidence="6">IAEA</strain>
    </source>
</reference>
<dbReference type="AlphaFoldDB" id="A0A1B0BUA6"/>
<dbReference type="GO" id="GO:0003842">
    <property type="term" value="F:L-glutamate gamma-semialdehyde dehydrogenase activity"/>
    <property type="evidence" value="ECO:0007669"/>
    <property type="project" value="TreeGrafter"/>
</dbReference>
<evidence type="ECO:0008006" key="7">
    <source>
        <dbReference type="Google" id="ProtNLM"/>
    </source>
</evidence>
<dbReference type="Pfam" id="PF02230">
    <property type="entry name" value="Abhydrolase_2"/>
    <property type="match status" value="1"/>
</dbReference>
<organism evidence="5 6">
    <name type="scientific">Glossina palpalis gambiensis</name>
    <dbReference type="NCBI Taxonomy" id="67801"/>
    <lineage>
        <taxon>Eukaryota</taxon>
        <taxon>Metazoa</taxon>
        <taxon>Ecdysozoa</taxon>
        <taxon>Arthropoda</taxon>
        <taxon>Hexapoda</taxon>
        <taxon>Insecta</taxon>
        <taxon>Pterygota</taxon>
        <taxon>Neoptera</taxon>
        <taxon>Endopterygota</taxon>
        <taxon>Diptera</taxon>
        <taxon>Brachycera</taxon>
        <taxon>Muscomorpha</taxon>
        <taxon>Hippoboscoidea</taxon>
        <taxon>Glossinidae</taxon>
        <taxon>Glossina</taxon>
    </lineage>
</organism>
<dbReference type="STRING" id="67801.A0A1B0BUA6"/>
<dbReference type="Gene3D" id="3.40.309.10">
    <property type="entry name" value="Aldehyde Dehydrogenase, Chain A, domain 2"/>
    <property type="match status" value="1"/>
</dbReference>
<dbReference type="InterPro" id="IPR050485">
    <property type="entry name" value="Proline_metab_enzyme"/>
</dbReference>
<evidence type="ECO:0000256" key="1">
    <source>
        <dbReference type="ARBA" id="ARBA00023002"/>
    </source>
</evidence>
<accession>A0A1B0BUA6</accession>
<dbReference type="InterPro" id="IPR015590">
    <property type="entry name" value="Aldehyde_DH_dom"/>
</dbReference>
<dbReference type="EnsemblMetazoa" id="GPPI040755-RA">
    <property type="protein sequence ID" value="GPPI040755-PA"/>
    <property type="gene ID" value="GPPI040755"/>
</dbReference>
<dbReference type="SUPFAM" id="SSF53720">
    <property type="entry name" value="ALDH-like"/>
    <property type="match status" value="1"/>
</dbReference>
<dbReference type="Gene3D" id="3.40.50.1820">
    <property type="entry name" value="alpha/beta hydrolase"/>
    <property type="match status" value="1"/>
</dbReference>
<evidence type="ECO:0000259" key="3">
    <source>
        <dbReference type="Pfam" id="PF00171"/>
    </source>
</evidence>
<dbReference type="Pfam" id="PF00171">
    <property type="entry name" value="Aldedh"/>
    <property type="match status" value="1"/>
</dbReference>
<dbReference type="InterPro" id="IPR016162">
    <property type="entry name" value="Ald_DH_N"/>
</dbReference>
<dbReference type="SUPFAM" id="SSF53474">
    <property type="entry name" value="alpha/beta-Hydrolases"/>
    <property type="match status" value="1"/>
</dbReference>
<protein>
    <recommendedName>
        <fullName evidence="7">Phospholipase/carboxylesterase/thioesterase domain-containing protein</fullName>
    </recommendedName>
</protein>
<dbReference type="PANTHER" id="PTHR42862">
    <property type="entry name" value="DELTA-1-PYRROLINE-5-CARBOXYLATE DEHYDROGENASE 1, ISOFORM A-RELATED"/>
    <property type="match status" value="1"/>
</dbReference>
<name>A0A1B0BUA6_9MUSC</name>
<dbReference type="GO" id="GO:0010133">
    <property type="term" value="P:L-proline catabolic process to L-glutamate"/>
    <property type="evidence" value="ECO:0007669"/>
    <property type="project" value="TreeGrafter"/>
</dbReference>
<dbReference type="CDD" id="cd00741">
    <property type="entry name" value="Lipase"/>
    <property type="match status" value="1"/>
</dbReference>
<dbReference type="InterPro" id="IPR016161">
    <property type="entry name" value="Ald_DH/histidinol_DH"/>
</dbReference>
<keyword evidence="1" id="KW-0560">Oxidoreductase</keyword>
<dbReference type="Gene3D" id="3.40.605.10">
    <property type="entry name" value="Aldehyde Dehydrogenase, Chain A, domain 1"/>
    <property type="match status" value="1"/>
</dbReference>
<dbReference type="InterPro" id="IPR003140">
    <property type="entry name" value="PLipase/COase/thioEstase"/>
</dbReference>
<sequence length="555" mass="61640">MIKLRLLSKSANSLRHSATIIFLHGSGDTGPGIREWVHEILERELEFPHIKMLYPTAPLQPYAPIERELSTVWFDRPIAIHLPENRKVMEKAYDILRKLINNEVKDGIPVNRIIVGGFSMGGALALHAGFHLNRHLAGIIAYACFINNDSVIYETLHKSSGSKFPELLMFHGSDDPVIPLAWSQHCFKNLRKLGVKGQFKTIPEVEHELEKHALEDMEQWISRKLLPLQTFERKNLAVGGNLAYRPALIGNAVLSKHADTATLSGWLIFKIMRETGVPAGVVNFVPADGPTFGIAITSFMELAGVNFIGSVPTFKTLWKMVCNNLDCYKSFPRLSGECGGKNFYFIPTYVGTVIAPTICRAFEYSGQKCSACFRLFVPASLWESKIRRPLCEKTDHLILEEKAFKCISTCIIAATSSPRCHIKGGGKDFDSCGYFIEPAILLLSDINDTLLKEEIFGPVLSIYAYKDADMEKIIELLSSNTPYALTRSVFATDENFIKLHTVGNFYINDKSTGAAVGQQLFGGGKMSDAIVLMAISLLIKTTEEIDPIGGGLYDI</sequence>
<reference evidence="5" key="2">
    <citation type="submission" date="2020-05" db="UniProtKB">
        <authorList>
            <consortium name="EnsemblMetazoa"/>
        </authorList>
    </citation>
    <scope>IDENTIFICATION</scope>
    <source>
        <strain evidence="5">IAEA</strain>
    </source>
</reference>
<dbReference type="GO" id="GO:0005759">
    <property type="term" value="C:mitochondrial matrix"/>
    <property type="evidence" value="ECO:0007669"/>
    <property type="project" value="TreeGrafter"/>
</dbReference>
<dbReference type="GO" id="GO:0016787">
    <property type="term" value="F:hydrolase activity"/>
    <property type="evidence" value="ECO:0007669"/>
    <property type="project" value="InterPro"/>
</dbReference>
<evidence type="ECO:0000313" key="6">
    <source>
        <dbReference type="Proteomes" id="UP000092460"/>
    </source>
</evidence>
<dbReference type="VEuPathDB" id="VectorBase:GPPI040755"/>
<proteinExistence type="predicted"/>